<reference evidence="2" key="1">
    <citation type="submission" date="2020-05" db="EMBL/GenBank/DDBJ databases">
        <authorList>
            <person name="Chiriac C."/>
            <person name="Salcher M."/>
            <person name="Ghai R."/>
            <person name="Kavagutti S V."/>
        </authorList>
    </citation>
    <scope>NUCLEOTIDE SEQUENCE</scope>
</reference>
<dbReference type="EMBL" id="LR797246">
    <property type="protein sequence ID" value="CAB4195786.1"/>
    <property type="molecule type" value="Genomic_DNA"/>
</dbReference>
<keyword evidence="1" id="KW-0812">Transmembrane</keyword>
<evidence type="ECO:0000256" key="1">
    <source>
        <dbReference type="SAM" id="Phobius"/>
    </source>
</evidence>
<keyword evidence="1" id="KW-1133">Transmembrane helix</keyword>
<feature type="transmembrane region" description="Helical" evidence="1">
    <location>
        <begin position="6"/>
        <end position="30"/>
    </location>
</feature>
<sequence length="67" mass="7404">MQVAGIWIVAVTLYLGLMKRTLSLIYACLVDQEVDNAAIEKGVEIALITGATVFVHGWLLQLMEWAL</sequence>
<proteinExistence type="predicted"/>
<feature type="transmembrane region" description="Helical" evidence="1">
    <location>
        <begin position="42"/>
        <end position="60"/>
    </location>
</feature>
<keyword evidence="1" id="KW-0472">Membrane</keyword>
<name>A0A6J5RNP3_9CAUD</name>
<protein>
    <submittedName>
        <fullName evidence="2">Uncharacterized protein</fullName>
    </submittedName>
</protein>
<accession>A0A6J5RNP3</accession>
<gene>
    <name evidence="2" type="ORF">UFOVP1299_34</name>
</gene>
<evidence type="ECO:0000313" key="2">
    <source>
        <dbReference type="EMBL" id="CAB4195786.1"/>
    </source>
</evidence>
<organism evidence="2">
    <name type="scientific">uncultured Caudovirales phage</name>
    <dbReference type="NCBI Taxonomy" id="2100421"/>
    <lineage>
        <taxon>Viruses</taxon>
        <taxon>Duplodnaviria</taxon>
        <taxon>Heunggongvirae</taxon>
        <taxon>Uroviricota</taxon>
        <taxon>Caudoviricetes</taxon>
        <taxon>Peduoviridae</taxon>
        <taxon>Maltschvirus</taxon>
        <taxon>Maltschvirus maltsch</taxon>
    </lineage>
</organism>